<dbReference type="GO" id="GO:0016491">
    <property type="term" value="F:oxidoreductase activity"/>
    <property type="evidence" value="ECO:0007669"/>
    <property type="project" value="UniProtKB-KW"/>
</dbReference>
<protein>
    <submittedName>
        <fullName evidence="4">SDR family oxidoreductase</fullName>
        <ecNumber evidence="4">1.-.-.-</ecNumber>
    </submittedName>
</protein>
<organism evidence="4 5">
    <name type="scientific">Thalassotalea fonticola</name>
    <dbReference type="NCBI Taxonomy" id="3065649"/>
    <lineage>
        <taxon>Bacteria</taxon>
        <taxon>Pseudomonadati</taxon>
        <taxon>Pseudomonadota</taxon>
        <taxon>Gammaproteobacteria</taxon>
        <taxon>Alteromonadales</taxon>
        <taxon>Colwelliaceae</taxon>
        <taxon>Thalassotalea</taxon>
    </lineage>
</organism>
<keyword evidence="2 4" id="KW-0560">Oxidoreductase</keyword>
<dbReference type="InterPro" id="IPR020904">
    <property type="entry name" value="Sc_DH/Rdtase_CS"/>
</dbReference>
<dbReference type="PANTHER" id="PTHR43391">
    <property type="entry name" value="RETINOL DEHYDROGENASE-RELATED"/>
    <property type="match status" value="1"/>
</dbReference>
<dbReference type="PRINTS" id="PR00081">
    <property type="entry name" value="GDHRDH"/>
</dbReference>
<dbReference type="EC" id="1.-.-.-" evidence="4"/>
<evidence type="ECO:0000256" key="2">
    <source>
        <dbReference type="ARBA" id="ARBA00023002"/>
    </source>
</evidence>
<evidence type="ECO:0000256" key="3">
    <source>
        <dbReference type="RuleBase" id="RU000363"/>
    </source>
</evidence>
<dbReference type="InterPro" id="IPR036291">
    <property type="entry name" value="NAD(P)-bd_dom_sf"/>
</dbReference>
<dbReference type="Proteomes" id="UP001301442">
    <property type="component" value="Chromosome"/>
</dbReference>
<dbReference type="SUPFAM" id="SSF51735">
    <property type="entry name" value="NAD(P)-binding Rossmann-fold domains"/>
    <property type="match status" value="1"/>
</dbReference>
<sequence>MNLTDKVIVVTGAGSGIGRELAQQLITKGAIVAAADYNEQALLETEQLLGLQSSNNNKRFSRHVVDISDHQQVTATAQAVISLHGRVDGVINNAGIIQPFSHVENLPVEHMQRIFNVNWWGVVYMTRAFLPALKQSAQARIVNISSMGGYMPFPGQVIYGASKAAVKLMTEGLMVELAGTNAGVSVVYPGAVQTNITNNAPDMSEQAKQAATAQEDKKVGVTAEAAAKAIIKGIEKDKSRILVGSDCKFIDKLYRLMPVKTAHLMSWLMKKFAGIDMDQTVEK</sequence>
<dbReference type="InterPro" id="IPR002347">
    <property type="entry name" value="SDR_fam"/>
</dbReference>
<dbReference type="PRINTS" id="PR00080">
    <property type="entry name" value="SDRFAMILY"/>
</dbReference>
<dbReference type="RefSeq" id="WP_348396946.1">
    <property type="nucleotide sequence ID" value="NZ_CP136600.1"/>
</dbReference>
<dbReference type="Pfam" id="PF00106">
    <property type="entry name" value="adh_short"/>
    <property type="match status" value="1"/>
</dbReference>
<evidence type="ECO:0000256" key="1">
    <source>
        <dbReference type="ARBA" id="ARBA00006484"/>
    </source>
</evidence>
<dbReference type="CDD" id="cd05233">
    <property type="entry name" value="SDR_c"/>
    <property type="match status" value="1"/>
</dbReference>
<comment type="similarity">
    <text evidence="1 3">Belongs to the short-chain dehydrogenases/reductases (SDR) family.</text>
</comment>
<dbReference type="PANTHER" id="PTHR43391:SF82">
    <property type="entry name" value="OXIDOREDUCTASE SADH-RELATED"/>
    <property type="match status" value="1"/>
</dbReference>
<dbReference type="Gene3D" id="3.40.50.720">
    <property type="entry name" value="NAD(P)-binding Rossmann-like Domain"/>
    <property type="match status" value="1"/>
</dbReference>
<evidence type="ECO:0000313" key="4">
    <source>
        <dbReference type="EMBL" id="WOH38173.1"/>
    </source>
</evidence>
<gene>
    <name evidence="4" type="ORF">RI844_02755</name>
</gene>
<keyword evidence="5" id="KW-1185">Reference proteome</keyword>
<evidence type="ECO:0000313" key="5">
    <source>
        <dbReference type="Proteomes" id="UP001301442"/>
    </source>
</evidence>
<name>A0ABZ0GS26_9GAMM</name>
<proteinExistence type="inferred from homology"/>
<accession>A0ABZ0GS26</accession>
<reference evidence="4 5" key="1">
    <citation type="submission" date="2023-09" db="EMBL/GenBank/DDBJ databases">
        <authorList>
            <person name="Qi X."/>
        </authorList>
    </citation>
    <scope>NUCLEOTIDE SEQUENCE [LARGE SCALE GENOMIC DNA]</scope>
    <source>
        <strain evidence="4 5">S1-1</strain>
    </source>
</reference>
<dbReference type="EMBL" id="CP136600">
    <property type="protein sequence ID" value="WOH38173.1"/>
    <property type="molecule type" value="Genomic_DNA"/>
</dbReference>
<dbReference type="PROSITE" id="PS00061">
    <property type="entry name" value="ADH_SHORT"/>
    <property type="match status" value="1"/>
</dbReference>